<evidence type="ECO:0000259" key="22">
    <source>
        <dbReference type="Pfam" id="PF01010"/>
    </source>
</evidence>
<feature type="transmembrane region" description="Helical" evidence="19">
    <location>
        <begin position="266"/>
        <end position="287"/>
    </location>
</feature>
<dbReference type="GO" id="GO:0003954">
    <property type="term" value="F:NADH dehydrogenase activity"/>
    <property type="evidence" value="ECO:0007669"/>
    <property type="project" value="TreeGrafter"/>
</dbReference>
<evidence type="ECO:0000256" key="10">
    <source>
        <dbReference type="ARBA" id="ARBA00022857"/>
    </source>
</evidence>
<keyword evidence="14 19" id="KW-0520">NAD</keyword>
<feature type="transmembrane region" description="Helical" evidence="19">
    <location>
        <begin position="333"/>
        <end position="354"/>
    </location>
</feature>
<feature type="transmembrane region" description="Helical" evidence="19">
    <location>
        <begin position="611"/>
        <end position="629"/>
    </location>
</feature>
<dbReference type="Pfam" id="PF00361">
    <property type="entry name" value="Proton_antipo_M"/>
    <property type="match status" value="1"/>
</dbReference>
<evidence type="ECO:0000256" key="9">
    <source>
        <dbReference type="ARBA" id="ARBA00022719"/>
    </source>
</evidence>
<dbReference type="Pfam" id="PF01010">
    <property type="entry name" value="Proton_antipo_C"/>
    <property type="match status" value="1"/>
</dbReference>
<feature type="transmembrane region" description="Helical" evidence="19">
    <location>
        <begin position="94"/>
        <end position="115"/>
    </location>
</feature>
<feature type="domain" description="NADH-Ubiquinone oxidoreductase (complex I) chain 5 N-terminal" evidence="21">
    <location>
        <begin position="81"/>
        <end position="131"/>
    </location>
</feature>
<dbReference type="InterPro" id="IPR002128">
    <property type="entry name" value="NADH_UbQ_OxRdtase_chlpt_su5_C"/>
</dbReference>
<dbReference type="InterPro" id="IPR003945">
    <property type="entry name" value="NU5C-like"/>
</dbReference>
<keyword evidence="10 19" id="KW-0521">NADP</keyword>
<keyword evidence="12" id="KW-1278">Translocase</keyword>
<evidence type="ECO:0000256" key="12">
    <source>
        <dbReference type="ARBA" id="ARBA00022967"/>
    </source>
</evidence>
<keyword evidence="19 23" id="KW-0934">Plastid</keyword>
<dbReference type="PRINTS" id="PR01435">
    <property type="entry name" value="NPOXDRDTASE5"/>
</dbReference>
<evidence type="ECO:0000256" key="5">
    <source>
        <dbReference type="ARBA" id="ARBA00018648"/>
    </source>
</evidence>
<dbReference type="PRINTS" id="PR01434">
    <property type="entry name" value="NADHDHGNASE5"/>
</dbReference>
<feature type="domain" description="NADH:ubiquinone/plastoquinone oxidoreductase chloroplast chain 5 C-terminal" evidence="22">
    <location>
        <begin position="454"/>
        <end position="695"/>
    </location>
</feature>
<dbReference type="Pfam" id="PF00662">
    <property type="entry name" value="Proton_antipo_N"/>
    <property type="match status" value="1"/>
</dbReference>
<comment type="subunit">
    <text evidence="4 19">NDH is composed of at least 16 different subunits, 5 of which are encoded in the nucleus.</text>
</comment>
<keyword evidence="6 19" id="KW-0813">Transport</keyword>
<dbReference type="GO" id="GO:0042773">
    <property type="term" value="P:ATP synthesis coupled electron transport"/>
    <property type="evidence" value="ECO:0007669"/>
    <property type="project" value="InterPro"/>
</dbReference>
<feature type="transmembrane region" description="Helical" evidence="19">
    <location>
        <begin position="15"/>
        <end position="35"/>
    </location>
</feature>
<feature type="transmembrane region" description="Helical" evidence="19">
    <location>
        <begin position="127"/>
        <end position="145"/>
    </location>
</feature>
<evidence type="ECO:0000256" key="18">
    <source>
        <dbReference type="ARBA" id="ARBA00048026"/>
    </source>
</evidence>
<evidence type="ECO:0000256" key="15">
    <source>
        <dbReference type="ARBA" id="ARBA00023078"/>
    </source>
</evidence>
<feature type="transmembrane region" description="Helical" evidence="19">
    <location>
        <begin position="728"/>
        <end position="746"/>
    </location>
</feature>
<dbReference type="EMBL" id="KX931450">
    <property type="protein sequence ID" value="APO11431.1"/>
    <property type="molecule type" value="Genomic_DNA"/>
</dbReference>
<evidence type="ECO:0000256" key="1">
    <source>
        <dbReference type="ARBA" id="ARBA00004059"/>
    </source>
</evidence>
<comment type="similarity">
    <text evidence="3 19">Belongs to the complex I subunit 5 family.</text>
</comment>
<comment type="catalytic activity">
    <reaction evidence="18 19">
        <text>a plastoquinone + NADH + (n+1) H(+)(in) = a plastoquinol + NAD(+) + n H(+)(out)</text>
        <dbReference type="Rhea" id="RHEA:42608"/>
        <dbReference type="Rhea" id="RHEA-COMP:9561"/>
        <dbReference type="Rhea" id="RHEA-COMP:9562"/>
        <dbReference type="ChEBI" id="CHEBI:15378"/>
        <dbReference type="ChEBI" id="CHEBI:17757"/>
        <dbReference type="ChEBI" id="CHEBI:57540"/>
        <dbReference type="ChEBI" id="CHEBI:57945"/>
        <dbReference type="ChEBI" id="CHEBI:62192"/>
    </reaction>
</comment>
<sequence>MRICFFMEYTYKYAWIIPFLPFPVTMLIGFGLLLIPAATKNIRRMWAFPSILMLSIAMVFSANLSIQQINGNFIYQYLWSWTVNNDFSLEFGHLIDPLTSIMSILITTVGIMVLIYSDNYMSHDQGYLRFFAYMSFFNTSMLGLVTSSNLIQIYIFWELVGMCSYLLIGFWFTRPIAASACQKAFVTNRIGDFGLLLGILGLYWITGSLEFRDLFEIVNNLVHNNGVDSLFATLCASFLFVGAVAKSAQFPLHIWLPDAMEGPTPISALIHAATMVAAGIFLVARLLPLFIVIPYIMNLISLIGVITVLLGATLALAQRDIKRSLAYSTMSQLGYIMLALGIGSYRAALFHLITHAYSKALLFLGSGSIIHSMEPIVGYSPDKSQNMVLMGGLTKYVPITRITFLLGTLSLCGIPPLACFWSKDEILNDSWLYSPIFAIIASFTTGLTAFYMFRMYLLTFDGHLRIHFQNYSTTKNSSLYSISLWGKEAPKAVNKNLFLSTLSTTNKNNKVSFFSKDTYQIDDNVKKKIRYFSTYFRNKYTYTYPHESDNTMLFPLLVLVLFTLFVGSIGINFDPGVMDFDLLSKWLTPSTNFLYSNSNDSSNWYDFLKNAAFSVSIALFGLFIASILYGSVYSSLQNLDLVNSFVKKGPKRILLDQVKNVIYNWSYNRGYIDIFYTKIFTVGIRKLAELIQFFDRHIIDGITNGVGVASFFMGEGIKYMGGGRVSSYLFLYLSYVSIFLLIFIFYKF</sequence>
<dbReference type="PANTHER" id="PTHR42829:SF2">
    <property type="entry name" value="NADH-UBIQUINONE OXIDOREDUCTASE CHAIN 5"/>
    <property type="match status" value="1"/>
</dbReference>
<evidence type="ECO:0000259" key="21">
    <source>
        <dbReference type="Pfam" id="PF00662"/>
    </source>
</evidence>
<accession>A0A1L5J9V0</accession>
<evidence type="ECO:0000256" key="8">
    <source>
        <dbReference type="ARBA" id="ARBA00022692"/>
    </source>
</evidence>
<dbReference type="GO" id="GO:0048038">
    <property type="term" value="F:quinone binding"/>
    <property type="evidence" value="ECO:0007669"/>
    <property type="project" value="UniProtKB-KW"/>
</dbReference>
<feature type="transmembrane region" description="Helical" evidence="19">
    <location>
        <begin position="430"/>
        <end position="453"/>
    </location>
</feature>
<proteinExistence type="inferred from homology"/>
<dbReference type="NCBIfam" id="TIGR01974">
    <property type="entry name" value="NDH_I_L"/>
    <property type="match status" value="1"/>
</dbReference>
<comment type="function">
    <text evidence="1 19">NDH shuttles electrons from NAD(P)H:plastoquinone, via FMN and iron-sulfur (Fe-S) centers, to quinones in the photosynthetic chain and possibly in a chloroplast respiratory chain. The immediate electron acceptor for the enzyme in this species is believed to be plastoquinone. Couples the redox reaction to proton translocation, and thus conserves the redox energy in a proton gradient.</text>
</comment>
<feature type="transmembrane region" description="Helical" evidence="19">
    <location>
        <begin position="293"/>
        <end position="317"/>
    </location>
</feature>
<keyword evidence="9 19" id="KW-0874">Quinone</keyword>
<name>A0A1L5J9V0_BEHRE</name>
<dbReference type="NCBIfam" id="NF005141">
    <property type="entry name" value="PRK06590.1"/>
    <property type="match status" value="1"/>
</dbReference>
<comment type="subcellular location">
    <subcellularLocation>
        <location evidence="2 19">Plastid</location>
        <location evidence="2 19">Chloroplast thylakoid membrane</location>
        <topology evidence="2 19">Multi-pass membrane protein</topology>
    </subcellularLocation>
</comment>
<evidence type="ECO:0000256" key="2">
    <source>
        <dbReference type="ARBA" id="ARBA00004454"/>
    </source>
</evidence>
<evidence type="ECO:0000256" key="17">
    <source>
        <dbReference type="ARBA" id="ARBA00047726"/>
    </source>
</evidence>
<feature type="transmembrane region" description="Helical" evidence="19">
    <location>
        <begin position="151"/>
        <end position="173"/>
    </location>
</feature>
<evidence type="ECO:0000256" key="6">
    <source>
        <dbReference type="ARBA" id="ARBA00022448"/>
    </source>
</evidence>
<evidence type="ECO:0000256" key="3">
    <source>
        <dbReference type="ARBA" id="ARBA00008200"/>
    </source>
</evidence>
<feature type="transmembrane region" description="Helical" evidence="19">
    <location>
        <begin position="399"/>
        <end position="418"/>
    </location>
</feature>
<dbReference type="EC" id="7.1.1.-" evidence="19"/>
<feature type="domain" description="NADH:quinone oxidoreductase/Mrp antiporter transmembrane" evidence="20">
    <location>
        <begin position="147"/>
        <end position="448"/>
    </location>
</feature>
<keyword evidence="11 19" id="KW-0618">Plastoquinone</keyword>
<evidence type="ECO:0000256" key="14">
    <source>
        <dbReference type="ARBA" id="ARBA00023027"/>
    </source>
</evidence>
<evidence type="ECO:0000256" key="4">
    <source>
        <dbReference type="ARBA" id="ARBA00011199"/>
    </source>
</evidence>
<dbReference type="GO" id="GO:0008137">
    <property type="term" value="F:NADH dehydrogenase (ubiquinone) activity"/>
    <property type="evidence" value="ECO:0007669"/>
    <property type="project" value="InterPro"/>
</dbReference>
<keyword evidence="13 19" id="KW-1133">Transmembrane helix</keyword>
<protein>
    <recommendedName>
        <fullName evidence="5 19">NAD(P)H-quinone oxidoreductase subunit 5, chloroplastic</fullName>
        <ecNumber evidence="19">7.1.1.-</ecNumber>
    </recommendedName>
    <alternativeName>
        <fullName evidence="19">NADH-plastoquinone oxidoreductase subunit 5</fullName>
    </alternativeName>
</protein>
<dbReference type="InterPro" id="IPR001516">
    <property type="entry name" value="Proton_antipo_N"/>
</dbReference>
<geneLocation type="chloroplast" evidence="23"/>
<dbReference type="GO" id="GO:0015990">
    <property type="term" value="P:electron transport coupled proton transport"/>
    <property type="evidence" value="ECO:0007669"/>
    <property type="project" value="TreeGrafter"/>
</dbReference>
<dbReference type="InterPro" id="IPR001750">
    <property type="entry name" value="ND/Mrp_TM"/>
</dbReference>
<feature type="transmembrane region" description="Helical" evidence="19">
    <location>
        <begin position="185"/>
        <end position="206"/>
    </location>
</feature>
<evidence type="ECO:0000256" key="16">
    <source>
        <dbReference type="ARBA" id="ARBA00023136"/>
    </source>
</evidence>
<organism evidence="23">
    <name type="scientific">Behnia reticulata</name>
    <name type="common">Forest smilax</name>
    <name type="synonym">Ruscus reticulatus</name>
    <dbReference type="NCBI Taxonomy" id="51438"/>
    <lineage>
        <taxon>Eukaryota</taxon>
        <taxon>Viridiplantae</taxon>
        <taxon>Streptophyta</taxon>
        <taxon>Embryophyta</taxon>
        <taxon>Tracheophyta</taxon>
        <taxon>Spermatophyta</taxon>
        <taxon>Magnoliopsida</taxon>
        <taxon>Liliopsida</taxon>
        <taxon>Asparagales</taxon>
        <taxon>Asparagaceae</taxon>
        <taxon>Agavoideae</taxon>
        <taxon>Behnia</taxon>
    </lineage>
</organism>
<keyword evidence="7 19" id="KW-0150">Chloroplast</keyword>
<evidence type="ECO:0000256" key="11">
    <source>
        <dbReference type="ARBA" id="ARBA00022957"/>
    </source>
</evidence>
<gene>
    <name evidence="19 23" type="primary">ndhF</name>
</gene>
<evidence type="ECO:0000256" key="19">
    <source>
        <dbReference type="RuleBase" id="RU364062"/>
    </source>
</evidence>
<dbReference type="GO" id="GO:0009535">
    <property type="term" value="C:chloroplast thylakoid membrane"/>
    <property type="evidence" value="ECO:0007669"/>
    <property type="project" value="UniProtKB-SubCell"/>
</dbReference>
<feature type="transmembrane region" description="Helical" evidence="19">
    <location>
        <begin position="553"/>
        <end position="573"/>
    </location>
</feature>
<comment type="catalytic activity">
    <reaction evidence="17 19">
        <text>a plastoquinone + NADPH + (n+1) H(+)(in) = a plastoquinol + NADP(+) + n H(+)(out)</text>
        <dbReference type="Rhea" id="RHEA:42612"/>
        <dbReference type="Rhea" id="RHEA-COMP:9561"/>
        <dbReference type="Rhea" id="RHEA-COMP:9562"/>
        <dbReference type="ChEBI" id="CHEBI:15378"/>
        <dbReference type="ChEBI" id="CHEBI:17757"/>
        <dbReference type="ChEBI" id="CHEBI:57783"/>
        <dbReference type="ChEBI" id="CHEBI:58349"/>
        <dbReference type="ChEBI" id="CHEBI:62192"/>
    </reaction>
</comment>
<dbReference type="InterPro" id="IPR018393">
    <property type="entry name" value="NADHpl_OxRdtase_5_subgr"/>
</dbReference>
<evidence type="ECO:0000259" key="20">
    <source>
        <dbReference type="Pfam" id="PF00361"/>
    </source>
</evidence>
<keyword evidence="8 19" id="KW-0812">Transmembrane</keyword>
<dbReference type="Gene3D" id="1.20.5.2700">
    <property type="match status" value="1"/>
</dbReference>
<dbReference type="PANTHER" id="PTHR42829">
    <property type="entry name" value="NADH-UBIQUINONE OXIDOREDUCTASE CHAIN 5"/>
    <property type="match status" value="1"/>
</dbReference>
<keyword evidence="16 19" id="KW-0472">Membrane</keyword>
<evidence type="ECO:0000256" key="7">
    <source>
        <dbReference type="ARBA" id="ARBA00022528"/>
    </source>
</evidence>
<reference evidence="23" key="1">
    <citation type="journal article" date="2016" name="Am. J. Bot.">
        <title>Timing of rapid diversification and convergent origins of active pollination within Agavoideae (Asparagaceae).</title>
        <authorList>
            <person name="McKain M.R."/>
            <person name="McNeal J.R."/>
            <person name="Kellar P.R."/>
            <person name="Eguiarte L.E."/>
            <person name="Pires J.C."/>
            <person name="Leebens-Mack J."/>
        </authorList>
    </citation>
    <scope>NUCLEOTIDE SEQUENCE</scope>
</reference>
<keyword evidence="15 19" id="KW-0793">Thylakoid</keyword>
<evidence type="ECO:0000313" key="23">
    <source>
        <dbReference type="EMBL" id="APO11431.1"/>
    </source>
</evidence>
<evidence type="ECO:0000256" key="13">
    <source>
        <dbReference type="ARBA" id="ARBA00022989"/>
    </source>
</evidence>
<feature type="transmembrane region" description="Helical" evidence="19">
    <location>
        <begin position="47"/>
        <end position="66"/>
    </location>
</feature>
<dbReference type="AlphaFoldDB" id="A0A1L5J9V0"/>